<dbReference type="Proteomes" id="UP000317977">
    <property type="component" value="Unassembled WGS sequence"/>
</dbReference>
<accession>A0A5C6F497</accession>
<evidence type="ECO:0000259" key="1">
    <source>
        <dbReference type="PROSITE" id="PS51186"/>
    </source>
</evidence>
<feature type="domain" description="N-acetyltransferase" evidence="1">
    <location>
        <begin position="30"/>
        <end position="181"/>
    </location>
</feature>
<sequence length="189" mass="20844">MAMESNGQGIPNVCESVSNHQSSVGQSAGRIVRAAVHTDAGAIADIYNHHVLAGGATFDVLPWTATQVSELLLIKSPETWVVCVDGEQMLGWASARQFSIRYGFRMSLEWAIYLSPEAIGKGVANSLIVDVEQRCRDGQVHHLMSRVIATNQRSMAFHYRHGYELVGVQKEIGNLDNQWIDLAILQKIL</sequence>
<dbReference type="EC" id="2.3.1.-" evidence="2"/>
<dbReference type="EMBL" id="SJPX01000002">
    <property type="protein sequence ID" value="TWU55350.1"/>
    <property type="molecule type" value="Genomic_DNA"/>
</dbReference>
<evidence type="ECO:0000313" key="2">
    <source>
        <dbReference type="EMBL" id="TWU55350.1"/>
    </source>
</evidence>
<keyword evidence="3" id="KW-1185">Reference proteome</keyword>
<dbReference type="InterPro" id="IPR000182">
    <property type="entry name" value="GNAT_dom"/>
</dbReference>
<dbReference type="Gene3D" id="3.40.630.30">
    <property type="match status" value="1"/>
</dbReference>
<organism evidence="2 3">
    <name type="scientific">Rubripirellula reticaptiva</name>
    <dbReference type="NCBI Taxonomy" id="2528013"/>
    <lineage>
        <taxon>Bacteria</taxon>
        <taxon>Pseudomonadati</taxon>
        <taxon>Planctomycetota</taxon>
        <taxon>Planctomycetia</taxon>
        <taxon>Pirellulales</taxon>
        <taxon>Pirellulaceae</taxon>
        <taxon>Rubripirellula</taxon>
    </lineage>
</organism>
<dbReference type="GO" id="GO:0016747">
    <property type="term" value="F:acyltransferase activity, transferring groups other than amino-acyl groups"/>
    <property type="evidence" value="ECO:0007669"/>
    <property type="project" value="InterPro"/>
</dbReference>
<dbReference type="Pfam" id="PF13420">
    <property type="entry name" value="Acetyltransf_4"/>
    <property type="match status" value="1"/>
</dbReference>
<keyword evidence="2" id="KW-0012">Acyltransferase</keyword>
<reference evidence="2 3" key="1">
    <citation type="submission" date="2019-02" db="EMBL/GenBank/DDBJ databases">
        <title>Deep-cultivation of Planctomycetes and their phenomic and genomic characterization uncovers novel biology.</title>
        <authorList>
            <person name="Wiegand S."/>
            <person name="Jogler M."/>
            <person name="Boedeker C."/>
            <person name="Pinto D."/>
            <person name="Vollmers J."/>
            <person name="Rivas-Marin E."/>
            <person name="Kohn T."/>
            <person name="Peeters S.H."/>
            <person name="Heuer A."/>
            <person name="Rast P."/>
            <person name="Oberbeckmann S."/>
            <person name="Bunk B."/>
            <person name="Jeske O."/>
            <person name="Meyerdierks A."/>
            <person name="Storesund J.E."/>
            <person name="Kallscheuer N."/>
            <person name="Luecker S."/>
            <person name="Lage O.M."/>
            <person name="Pohl T."/>
            <person name="Merkel B.J."/>
            <person name="Hornburger P."/>
            <person name="Mueller R.-W."/>
            <person name="Bruemmer F."/>
            <person name="Labrenz M."/>
            <person name="Spormann A.M."/>
            <person name="Op Den Camp H."/>
            <person name="Overmann J."/>
            <person name="Amann R."/>
            <person name="Jetten M.S.M."/>
            <person name="Mascher T."/>
            <person name="Medema M.H."/>
            <person name="Devos D.P."/>
            <person name="Kaster A.-K."/>
            <person name="Ovreas L."/>
            <person name="Rohde M."/>
            <person name="Galperin M.Y."/>
            <person name="Jogler C."/>
        </authorList>
    </citation>
    <scope>NUCLEOTIDE SEQUENCE [LARGE SCALE GENOMIC DNA]</scope>
    <source>
        <strain evidence="2 3">Poly59</strain>
    </source>
</reference>
<protein>
    <submittedName>
        <fullName evidence="2">N-acyltransferase YncA</fullName>
        <ecNumber evidence="2">2.3.1.-</ecNumber>
    </submittedName>
</protein>
<evidence type="ECO:0000313" key="3">
    <source>
        <dbReference type="Proteomes" id="UP000317977"/>
    </source>
</evidence>
<keyword evidence="2" id="KW-0808">Transferase</keyword>
<gene>
    <name evidence="2" type="primary">yncA</name>
    <name evidence="2" type="ORF">Poly59_16480</name>
</gene>
<dbReference type="PROSITE" id="PS51186">
    <property type="entry name" value="GNAT"/>
    <property type="match status" value="1"/>
</dbReference>
<dbReference type="OrthoDB" id="9798006at2"/>
<dbReference type="SUPFAM" id="SSF55729">
    <property type="entry name" value="Acyl-CoA N-acyltransferases (Nat)"/>
    <property type="match status" value="1"/>
</dbReference>
<name>A0A5C6F497_9BACT</name>
<comment type="caution">
    <text evidence="2">The sequence shown here is derived from an EMBL/GenBank/DDBJ whole genome shotgun (WGS) entry which is preliminary data.</text>
</comment>
<dbReference type="InterPro" id="IPR016181">
    <property type="entry name" value="Acyl_CoA_acyltransferase"/>
</dbReference>
<proteinExistence type="predicted"/>
<dbReference type="AlphaFoldDB" id="A0A5C6F497"/>